<protein>
    <submittedName>
        <fullName evidence="2">Uncharacterized protein</fullName>
    </submittedName>
</protein>
<keyword evidence="1" id="KW-0812">Transmembrane</keyword>
<feature type="transmembrane region" description="Helical" evidence="1">
    <location>
        <begin position="85"/>
        <end position="112"/>
    </location>
</feature>
<dbReference type="OrthoDB" id="10418265at2759"/>
<dbReference type="EMBL" id="NJET01000072">
    <property type="protein sequence ID" value="PHH62440.1"/>
    <property type="molecule type" value="Genomic_DNA"/>
</dbReference>
<reference evidence="2 3" key="1">
    <citation type="submission" date="2017-06" db="EMBL/GenBank/DDBJ databases">
        <title>Ant-infecting Ophiocordyceps genomes reveal a high diversity of potential behavioral manipulation genes and a possible major role for enterotoxins.</title>
        <authorList>
            <person name="De Bekker C."/>
            <person name="Evans H.C."/>
            <person name="Brachmann A."/>
            <person name="Hughes D.P."/>
        </authorList>
    </citation>
    <scope>NUCLEOTIDE SEQUENCE [LARGE SCALE GENOMIC DNA]</scope>
    <source>
        <strain evidence="2 3">Map64</strain>
    </source>
</reference>
<evidence type="ECO:0000313" key="3">
    <source>
        <dbReference type="Proteomes" id="UP000226192"/>
    </source>
</evidence>
<name>A0A2C5Y4T3_9HYPO</name>
<proteinExistence type="predicted"/>
<feature type="transmembrane region" description="Helical" evidence="1">
    <location>
        <begin position="124"/>
        <end position="147"/>
    </location>
</feature>
<evidence type="ECO:0000313" key="2">
    <source>
        <dbReference type="EMBL" id="PHH62440.1"/>
    </source>
</evidence>
<dbReference type="Proteomes" id="UP000226192">
    <property type="component" value="Unassembled WGS sequence"/>
</dbReference>
<keyword evidence="1" id="KW-0472">Membrane</keyword>
<keyword evidence="1" id="KW-1133">Transmembrane helix</keyword>
<comment type="caution">
    <text evidence="2">The sequence shown here is derived from an EMBL/GenBank/DDBJ whole genome shotgun (WGS) entry which is preliminary data.</text>
</comment>
<feature type="transmembrane region" description="Helical" evidence="1">
    <location>
        <begin position="53"/>
        <end position="73"/>
    </location>
</feature>
<organism evidence="2 3">
    <name type="scientific">Ophiocordyceps australis</name>
    <dbReference type="NCBI Taxonomy" id="1399860"/>
    <lineage>
        <taxon>Eukaryota</taxon>
        <taxon>Fungi</taxon>
        <taxon>Dikarya</taxon>
        <taxon>Ascomycota</taxon>
        <taxon>Pezizomycotina</taxon>
        <taxon>Sordariomycetes</taxon>
        <taxon>Hypocreomycetidae</taxon>
        <taxon>Hypocreales</taxon>
        <taxon>Ophiocordycipitaceae</taxon>
        <taxon>Ophiocordyceps</taxon>
    </lineage>
</organism>
<feature type="transmembrane region" description="Helical" evidence="1">
    <location>
        <begin position="159"/>
        <end position="181"/>
    </location>
</feature>
<evidence type="ECO:0000256" key="1">
    <source>
        <dbReference type="SAM" id="Phobius"/>
    </source>
</evidence>
<gene>
    <name evidence="2" type="ORF">CDD81_7159</name>
</gene>
<dbReference type="AlphaFoldDB" id="A0A2C5Y4T3"/>
<sequence length="197" mass="21489">MTDSAVTQPPPVYSSCSSPSIRQSTAVSTARAAPPPMSHYTVLLARLNLMARIISVLFPTLTLLTVLIGSKYLCYGAVSVSECDLAVFLLTVEALASFLWHSMVAFALLEVMRGRSIMSELQHANLSGVLATLMLLGLFFIIQWTLLAGHSSVLQPSVIIAHAVILTILMCLEFLTALCGWRWQHIHSLHLKVRVTG</sequence>
<keyword evidence="3" id="KW-1185">Reference proteome</keyword>
<accession>A0A2C5Y4T3</accession>